<sequence length="150" mass="17049">MAKKFEAAIKDWYDNSQRADLSYLDLATESKPSASQLAHNLQVIFDRLSLHSSVSIKEHYIVVSKLQTLEKSIEDLKSELTSVKKALTSIQKEVFSHKPLSAQEVHSLALSLIKEPKQIEQQAVHLLKELKEQTSKVETLIHEVNHYLTS</sequence>
<feature type="coiled-coil region" evidence="1">
    <location>
        <begin position="66"/>
        <end position="93"/>
    </location>
</feature>
<evidence type="ECO:0000313" key="2">
    <source>
        <dbReference type="EMBL" id="AWK49016.1"/>
    </source>
</evidence>
<dbReference type="InterPro" id="IPR010746">
    <property type="entry name" value="CYMV_Orf1"/>
</dbReference>
<reference evidence="2" key="1">
    <citation type="journal article" date="2018" name="Plant Pathol.">
        <title>Identification and molecular characterization of Taro bacilliform virus and Taro bacilliform CH virus from East Africa.</title>
        <authorList>
            <person name="Kidanemariam D.B."/>
            <person name="Sukal A.C."/>
            <person name="Abraham A.D."/>
            <person name="Stomeo F."/>
            <person name="Dale J.L."/>
            <person name="James A.P."/>
            <person name="Harding R.M."/>
        </authorList>
    </citation>
    <scope>NUCLEOTIDE SEQUENCE</scope>
    <source>
        <strain evidence="2">Ke52</strain>
    </source>
</reference>
<organism evidence="2">
    <name type="scientific">Taro bacilliform virus</name>
    <dbReference type="NCBI Taxonomy" id="178354"/>
    <lineage>
        <taxon>Viruses</taxon>
        <taxon>Riboviria</taxon>
        <taxon>Pararnavirae</taxon>
        <taxon>Artverviricota</taxon>
        <taxon>Revtraviricetes</taxon>
        <taxon>Ortervirales</taxon>
        <taxon>Caulimoviridae</taxon>
        <taxon>Badnavirus</taxon>
        <taxon>Badnavirus alphacolocalasiae</taxon>
    </lineage>
</organism>
<protein>
    <submittedName>
        <fullName evidence="2">ORF1</fullName>
    </submittedName>
</protein>
<evidence type="ECO:0000256" key="1">
    <source>
        <dbReference type="SAM" id="Coils"/>
    </source>
</evidence>
<proteinExistence type="predicted"/>
<keyword evidence="1" id="KW-0175">Coiled coil</keyword>
<name>A0A3B1EK10_9VIRU</name>
<accession>A0A3B1EK10</accession>
<dbReference type="EMBL" id="MG017321">
    <property type="protein sequence ID" value="AWK49016.1"/>
    <property type="molecule type" value="Genomic_DNA"/>
</dbReference>
<dbReference type="Pfam" id="PF07028">
    <property type="entry name" value="DUF1319"/>
    <property type="match status" value="1"/>
</dbReference>